<feature type="transmembrane region" description="Helical" evidence="1">
    <location>
        <begin position="45"/>
        <end position="67"/>
    </location>
</feature>
<dbReference type="InterPro" id="IPR005135">
    <property type="entry name" value="Endo/exonuclease/phosphatase"/>
</dbReference>
<feature type="transmembrane region" description="Helical" evidence="1">
    <location>
        <begin position="72"/>
        <end position="89"/>
    </location>
</feature>
<evidence type="ECO:0000259" key="2">
    <source>
        <dbReference type="Pfam" id="PF03372"/>
    </source>
</evidence>
<keyword evidence="1" id="KW-0472">Membrane</keyword>
<keyword evidence="3" id="KW-0378">Hydrolase</keyword>
<sequence>MQTALDWVQEAGLCWRRHPRACSVLGYLFLTMAFCYHPPVGHWVGGFVMMSLPIAILAGLVASLYLLRQRELLAGTVGLVWLALTLPIGKRLFGYGNELTTNVSAPALSVLSFNGECFGPTAAAGMGDLRADIACFQEYSPNAQLEHQYPDRLTRLTRFAGNREVGLALFSRCPIVRQYGRIWKRANAPEINGFLCADIAYGRDTVRVVNVHLWSMGVRVEQAYRAGQTGRLSTFFSELGDTFHRLKEGFDRRDEQIREVEQYVSGSRYPVIICGDFNETPFGYAYGKLRMRFRNAFEEAGEGFGFTLNRHPYCVRIDQQFFSADWYVTSCRTLSGVTFSDHFPVMARYVLKKSLAQSPGMLAQR</sequence>
<keyword evidence="3" id="KW-0255">Endonuclease</keyword>
<dbReference type="Pfam" id="PF03372">
    <property type="entry name" value="Exo_endo_phos"/>
    <property type="match status" value="1"/>
</dbReference>
<accession>A0A7L5DZH5</accession>
<feature type="domain" description="Endonuclease/exonuclease/phosphatase" evidence="2">
    <location>
        <begin position="126"/>
        <end position="342"/>
    </location>
</feature>
<dbReference type="Proteomes" id="UP000501128">
    <property type="component" value="Chromosome"/>
</dbReference>
<dbReference type="EMBL" id="CP051677">
    <property type="protein sequence ID" value="QJD81397.1"/>
    <property type="molecule type" value="Genomic_DNA"/>
</dbReference>
<keyword evidence="1" id="KW-0812">Transmembrane</keyword>
<name>A0A7L5DZH5_9BACT</name>
<organism evidence="3 4">
    <name type="scientific">Spirosoma rhododendri</name>
    <dbReference type="NCBI Taxonomy" id="2728024"/>
    <lineage>
        <taxon>Bacteria</taxon>
        <taxon>Pseudomonadati</taxon>
        <taxon>Bacteroidota</taxon>
        <taxon>Cytophagia</taxon>
        <taxon>Cytophagales</taxon>
        <taxon>Cytophagaceae</taxon>
        <taxon>Spirosoma</taxon>
    </lineage>
</organism>
<evidence type="ECO:0000256" key="1">
    <source>
        <dbReference type="SAM" id="Phobius"/>
    </source>
</evidence>
<protein>
    <submittedName>
        <fullName evidence="3">Endonuclease/exonuclease/phosphatase family protein</fullName>
    </submittedName>
</protein>
<dbReference type="Gene3D" id="3.60.10.10">
    <property type="entry name" value="Endonuclease/exonuclease/phosphatase"/>
    <property type="match status" value="1"/>
</dbReference>
<keyword evidence="3" id="KW-0269">Exonuclease</keyword>
<reference evidence="3 4" key="1">
    <citation type="submission" date="2020-04" db="EMBL/GenBank/DDBJ databases">
        <title>Genome sequencing of novel species.</title>
        <authorList>
            <person name="Heo J."/>
            <person name="Kim S.-J."/>
            <person name="Kim J.-S."/>
            <person name="Hong S.-B."/>
            <person name="Kwon S.-W."/>
        </authorList>
    </citation>
    <scope>NUCLEOTIDE SEQUENCE [LARGE SCALE GENOMIC DNA]</scope>
    <source>
        <strain evidence="3 4">CJU-R4</strain>
    </source>
</reference>
<keyword evidence="3" id="KW-0540">Nuclease</keyword>
<dbReference type="KEGG" id="srho:HH216_16645"/>
<keyword evidence="1" id="KW-1133">Transmembrane helix</keyword>
<evidence type="ECO:0000313" key="4">
    <source>
        <dbReference type="Proteomes" id="UP000501128"/>
    </source>
</evidence>
<dbReference type="GO" id="GO:0004527">
    <property type="term" value="F:exonuclease activity"/>
    <property type="evidence" value="ECO:0007669"/>
    <property type="project" value="UniProtKB-KW"/>
</dbReference>
<dbReference type="InterPro" id="IPR036691">
    <property type="entry name" value="Endo/exonu/phosph_ase_sf"/>
</dbReference>
<gene>
    <name evidence="3" type="ORF">HH216_16645</name>
</gene>
<dbReference type="AlphaFoldDB" id="A0A7L5DZH5"/>
<dbReference type="SUPFAM" id="SSF56219">
    <property type="entry name" value="DNase I-like"/>
    <property type="match status" value="1"/>
</dbReference>
<dbReference type="CDD" id="cd09084">
    <property type="entry name" value="EEP-2"/>
    <property type="match status" value="1"/>
</dbReference>
<evidence type="ECO:0000313" key="3">
    <source>
        <dbReference type="EMBL" id="QJD81397.1"/>
    </source>
</evidence>
<proteinExistence type="predicted"/>
<feature type="transmembrane region" description="Helical" evidence="1">
    <location>
        <begin position="21"/>
        <end position="39"/>
    </location>
</feature>
<keyword evidence="4" id="KW-1185">Reference proteome</keyword>
<dbReference type="GO" id="GO:0004519">
    <property type="term" value="F:endonuclease activity"/>
    <property type="evidence" value="ECO:0007669"/>
    <property type="project" value="UniProtKB-KW"/>
</dbReference>